<evidence type="ECO:0000256" key="1">
    <source>
        <dbReference type="ARBA" id="ARBA00006217"/>
    </source>
</evidence>
<dbReference type="Gene3D" id="3.40.1050.10">
    <property type="entry name" value="Carbonic anhydrase"/>
    <property type="match status" value="1"/>
</dbReference>
<dbReference type="AlphaFoldDB" id="A0A5C5V940"/>
<feature type="binding site" evidence="2">
    <location>
        <position position="143"/>
    </location>
    <ligand>
        <name>Zn(2+)</name>
        <dbReference type="ChEBI" id="CHEBI:29105"/>
    </ligand>
</feature>
<keyword evidence="2" id="KW-0479">Metal-binding</keyword>
<name>A0A5C5V940_9BACT</name>
<protein>
    <submittedName>
        <fullName evidence="3">Carbonic anhydrase</fullName>
        <ecNumber evidence="3">4.2.1.1</ecNumber>
    </submittedName>
</protein>
<comment type="similarity">
    <text evidence="1">Belongs to the beta-class carbonic anhydrase family.</text>
</comment>
<evidence type="ECO:0000313" key="3">
    <source>
        <dbReference type="EMBL" id="TWT34540.1"/>
    </source>
</evidence>
<organism evidence="3 4">
    <name type="scientific">Blastopirellula retiformator</name>
    <dbReference type="NCBI Taxonomy" id="2527970"/>
    <lineage>
        <taxon>Bacteria</taxon>
        <taxon>Pseudomonadati</taxon>
        <taxon>Planctomycetota</taxon>
        <taxon>Planctomycetia</taxon>
        <taxon>Pirellulales</taxon>
        <taxon>Pirellulaceae</taxon>
        <taxon>Blastopirellula</taxon>
    </lineage>
</organism>
<proteinExistence type="inferred from homology"/>
<dbReference type="InterPro" id="IPR036874">
    <property type="entry name" value="Carbonic_anhydrase_sf"/>
</dbReference>
<keyword evidence="3" id="KW-0456">Lyase</keyword>
<dbReference type="OrthoDB" id="9769739at2"/>
<evidence type="ECO:0000256" key="2">
    <source>
        <dbReference type="PIRSR" id="PIRSR601765-1"/>
    </source>
</evidence>
<comment type="cofactor">
    <cofactor evidence="2">
        <name>Zn(2+)</name>
        <dbReference type="ChEBI" id="CHEBI:29105"/>
    </cofactor>
    <text evidence="2">Binds 1 zinc ion per subunit.</text>
</comment>
<dbReference type="SMART" id="SM00947">
    <property type="entry name" value="Pro_CA"/>
    <property type="match status" value="1"/>
</dbReference>
<gene>
    <name evidence="3" type="primary">cynT_1</name>
    <name evidence="3" type="ORF">Enr8_19490</name>
</gene>
<dbReference type="PANTHER" id="PTHR11002:SF79">
    <property type="entry name" value="CARBONIC ANHYDRASE 2"/>
    <property type="match status" value="1"/>
</dbReference>
<feature type="binding site" evidence="2">
    <location>
        <position position="140"/>
    </location>
    <ligand>
        <name>Zn(2+)</name>
        <dbReference type="ChEBI" id="CHEBI:29105"/>
    </ligand>
</feature>
<keyword evidence="2" id="KW-0862">Zinc</keyword>
<accession>A0A5C5V940</accession>
<reference evidence="3 4" key="1">
    <citation type="submission" date="2019-02" db="EMBL/GenBank/DDBJ databases">
        <title>Deep-cultivation of Planctomycetes and their phenomic and genomic characterization uncovers novel biology.</title>
        <authorList>
            <person name="Wiegand S."/>
            <person name="Jogler M."/>
            <person name="Boedeker C."/>
            <person name="Pinto D."/>
            <person name="Vollmers J."/>
            <person name="Rivas-Marin E."/>
            <person name="Kohn T."/>
            <person name="Peeters S.H."/>
            <person name="Heuer A."/>
            <person name="Rast P."/>
            <person name="Oberbeckmann S."/>
            <person name="Bunk B."/>
            <person name="Jeske O."/>
            <person name="Meyerdierks A."/>
            <person name="Storesund J.E."/>
            <person name="Kallscheuer N."/>
            <person name="Luecker S."/>
            <person name="Lage O.M."/>
            <person name="Pohl T."/>
            <person name="Merkel B.J."/>
            <person name="Hornburger P."/>
            <person name="Mueller R.-W."/>
            <person name="Bruemmer F."/>
            <person name="Labrenz M."/>
            <person name="Spormann A.M."/>
            <person name="Op Den Camp H."/>
            <person name="Overmann J."/>
            <person name="Amann R."/>
            <person name="Jetten M.S.M."/>
            <person name="Mascher T."/>
            <person name="Medema M.H."/>
            <person name="Devos D.P."/>
            <person name="Kaster A.-K."/>
            <person name="Ovreas L."/>
            <person name="Rohde M."/>
            <person name="Galperin M.Y."/>
            <person name="Jogler C."/>
        </authorList>
    </citation>
    <scope>NUCLEOTIDE SEQUENCE [LARGE SCALE GENOMIC DNA]</scope>
    <source>
        <strain evidence="3 4">Enr8</strain>
    </source>
</reference>
<dbReference type="Proteomes" id="UP000318878">
    <property type="component" value="Unassembled WGS sequence"/>
</dbReference>
<feature type="binding site" evidence="2">
    <location>
        <position position="86"/>
    </location>
    <ligand>
        <name>Zn(2+)</name>
        <dbReference type="ChEBI" id="CHEBI:29105"/>
    </ligand>
</feature>
<comment type="caution">
    <text evidence="3">The sequence shown here is derived from an EMBL/GenBank/DDBJ whole genome shotgun (WGS) entry which is preliminary data.</text>
</comment>
<dbReference type="InterPro" id="IPR001765">
    <property type="entry name" value="Carbonic_anhydrase"/>
</dbReference>
<dbReference type="SUPFAM" id="SSF53056">
    <property type="entry name" value="beta-carbonic anhydrase, cab"/>
    <property type="match status" value="1"/>
</dbReference>
<keyword evidence="4" id="KW-1185">Reference proteome</keyword>
<feature type="binding site" evidence="2">
    <location>
        <position position="88"/>
    </location>
    <ligand>
        <name>Zn(2+)</name>
        <dbReference type="ChEBI" id="CHEBI:29105"/>
    </ligand>
</feature>
<dbReference type="EC" id="4.2.1.1" evidence="3"/>
<evidence type="ECO:0000313" key="4">
    <source>
        <dbReference type="Proteomes" id="UP000318878"/>
    </source>
</evidence>
<dbReference type="EMBL" id="SJPF01000002">
    <property type="protein sequence ID" value="TWT34540.1"/>
    <property type="molecule type" value="Genomic_DNA"/>
</dbReference>
<dbReference type="PANTHER" id="PTHR11002">
    <property type="entry name" value="CARBONIC ANHYDRASE"/>
    <property type="match status" value="1"/>
</dbReference>
<sequence length="290" mass="30969">MTTGFAYNPNLKYLHSTPMERPADAAAAQTALERGNLAFRNWIASAYTAQETPDQLDPAQRRTKLETDFPTGQVPKQAPFAIVCGCSDARVPVSQLFSRSVNDLFEVRTAGQAMGDECLGSVEYSLSHMSSVKTVVVLGHSGCGAVTATVDSFLQTWGMNLGLSSVGLRSILQRIHPAVSLAAQSIQSSTMGIDFRRDADHKRLIDVATMLNAAGSAHQLRLLVNSLGRTDVSVLFGVYDIASHAVVRPPVGAIDGQKWTEGLAKAPDADDPIDTLAEVCVSASDPQQIV</sequence>
<dbReference type="RefSeq" id="WP_146430868.1">
    <property type="nucleotide sequence ID" value="NZ_SJPF01000002.1"/>
</dbReference>
<dbReference type="GO" id="GO:0008270">
    <property type="term" value="F:zinc ion binding"/>
    <property type="evidence" value="ECO:0007669"/>
    <property type="project" value="InterPro"/>
</dbReference>
<dbReference type="Pfam" id="PF00484">
    <property type="entry name" value="Pro_CA"/>
    <property type="match status" value="1"/>
</dbReference>
<dbReference type="GO" id="GO:0004089">
    <property type="term" value="F:carbonate dehydratase activity"/>
    <property type="evidence" value="ECO:0007669"/>
    <property type="project" value="UniProtKB-EC"/>
</dbReference>